<gene>
    <name evidence="1" type="ORF">VZT92_005764</name>
</gene>
<name>A0AAW1FR86_ZOAVI</name>
<sequence length="94" mass="9891">MTKGHKDKDKGILIGILNSRPNNLDPETQPLRLWRRMEGGGASLGLAGAAEEEHEATESVLAGEARLADDATLLLCNALNIEPKKASGGEETAG</sequence>
<keyword evidence="2" id="KW-1185">Reference proteome</keyword>
<comment type="caution">
    <text evidence="1">The sequence shown here is derived from an EMBL/GenBank/DDBJ whole genome shotgun (WGS) entry which is preliminary data.</text>
</comment>
<dbReference type="AlphaFoldDB" id="A0AAW1FR86"/>
<dbReference type="Proteomes" id="UP001488805">
    <property type="component" value="Unassembled WGS sequence"/>
</dbReference>
<evidence type="ECO:0000313" key="2">
    <source>
        <dbReference type="Proteomes" id="UP001488805"/>
    </source>
</evidence>
<reference evidence="1 2" key="1">
    <citation type="journal article" date="2024" name="Genome Biol. Evol.">
        <title>Chromosome-level genome assembly of the viviparous eelpout Zoarces viviparus.</title>
        <authorList>
            <person name="Fuhrmann N."/>
            <person name="Brasseur M.V."/>
            <person name="Bakowski C.E."/>
            <person name="Podsiadlowski L."/>
            <person name="Prost S."/>
            <person name="Krehenwinkel H."/>
            <person name="Mayer C."/>
        </authorList>
    </citation>
    <scope>NUCLEOTIDE SEQUENCE [LARGE SCALE GENOMIC DNA]</scope>
    <source>
        <strain evidence="1">NO-MEL_2022_Ind0_liver</strain>
    </source>
</reference>
<protein>
    <submittedName>
        <fullName evidence="1">Uncharacterized protein</fullName>
    </submittedName>
</protein>
<accession>A0AAW1FR86</accession>
<organism evidence="1 2">
    <name type="scientific">Zoarces viviparus</name>
    <name type="common">Viviparous eelpout</name>
    <name type="synonym">Blennius viviparus</name>
    <dbReference type="NCBI Taxonomy" id="48416"/>
    <lineage>
        <taxon>Eukaryota</taxon>
        <taxon>Metazoa</taxon>
        <taxon>Chordata</taxon>
        <taxon>Craniata</taxon>
        <taxon>Vertebrata</taxon>
        <taxon>Euteleostomi</taxon>
        <taxon>Actinopterygii</taxon>
        <taxon>Neopterygii</taxon>
        <taxon>Teleostei</taxon>
        <taxon>Neoteleostei</taxon>
        <taxon>Acanthomorphata</taxon>
        <taxon>Eupercaria</taxon>
        <taxon>Perciformes</taxon>
        <taxon>Cottioidei</taxon>
        <taxon>Zoarcales</taxon>
        <taxon>Zoarcidae</taxon>
        <taxon>Zoarcinae</taxon>
        <taxon>Zoarces</taxon>
    </lineage>
</organism>
<proteinExistence type="predicted"/>
<dbReference type="EMBL" id="JBCEZU010000040">
    <property type="protein sequence ID" value="KAK9537103.1"/>
    <property type="molecule type" value="Genomic_DNA"/>
</dbReference>
<evidence type="ECO:0000313" key="1">
    <source>
        <dbReference type="EMBL" id="KAK9537103.1"/>
    </source>
</evidence>